<name>T1KMX2_TETUR</name>
<dbReference type="KEGG" id="tut:107365621"/>
<keyword evidence="3" id="KW-1185">Reference proteome</keyword>
<evidence type="ECO:0000313" key="3">
    <source>
        <dbReference type="Proteomes" id="UP000015104"/>
    </source>
</evidence>
<evidence type="ECO:0008006" key="4">
    <source>
        <dbReference type="Google" id="ProtNLM"/>
    </source>
</evidence>
<proteinExistence type="predicted"/>
<dbReference type="AlphaFoldDB" id="T1KMX2"/>
<dbReference type="eggNOG" id="KOG1472">
    <property type="taxonomic scope" value="Eukaryota"/>
</dbReference>
<dbReference type="InterPro" id="IPR029614">
    <property type="entry name" value="CECR2"/>
</dbReference>
<feature type="compositionally biased region" description="Low complexity" evidence="1">
    <location>
        <begin position="453"/>
        <end position="464"/>
    </location>
</feature>
<dbReference type="HOGENOM" id="CLU_526121_0_0_1"/>
<gene>
    <name evidence="2" type="primary">107365621</name>
</gene>
<organism evidence="2 3">
    <name type="scientific">Tetranychus urticae</name>
    <name type="common">Two-spotted spider mite</name>
    <dbReference type="NCBI Taxonomy" id="32264"/>
    <lineage>
        <taxon>Eukaryota</taxon>
        <taxon>Metazoa</taxon>
        <taxon>Ecdysozoa</taxon>
        <taxon>Arthropoda</taxon>
        <taxon>Chelicerata</taxon>
        <taxon>Arachnida</taxon>
        <taxon>Acari</taxon>
        <taxon>Acariformes</taxon>
        <taxon>Trombidiformes</taxon>
        <taxon>Prostigmata</taxon>
        <taxon>Eleutherengona</taxon>
        <taxon>Raphignathae</taxon>
        <taxon>Tetranychoidea</taxon>
        <taxon>Tetranychidae</taxon>
        <taxon>Tetranychus</taxon>
    </lineage>
</organism>
<dbReference type="STRING" id="32264.T1KMX2"/>
<dbReference type="OrthoDB" id="303107at2759"/>
<evidence type="ECO:0000256" key="1">
    <source>
        <dbReference type="SAM" id="MobiDB-lite"/>
    </source>
</evidence>
<dbReference type="EMBL" id="CAEY01000249">
    <property type="status" value="NOT_ANNOTATED_CDS"/>
    <property type="molecule type" value="Genomic_DNA"/>
</dbReference>
<feature type="region of interest" description="Disordered" evidence="1">
    <location>
        <begin position="223"/>
        <end position="245"/>
    </location>
</feature>
<dbReference type="GO" id="GO:0006338">
    <property type="term" value="P:chromatin remodeling"/>
    <property type="evidence" value="ECO:0007669"/>
    <property type="project" value="InterPro"/>
</dbReference>
<dbReference type="OMA" id="THFCHLF"/>
<accession>T1KMX2</accession>
<feature type="compositionally biased region" description="Basic and acidic residues" evidence="1">
    <location>
        <begin position="506"/>
        <end position="518"/>
    </location>
</feature>
<dbReference type="EnsemblMetazoa" id="tetur15g03190.1">
    <property type="protein sequence ID" value="tetur15g03190.1"/>
    <property type="gene ID" value="tetur15g03190"/>
</dbReference>
<dbReference type="GO" id="GO:0007338">
    <property type="term" value="P:single fertilization"/>
    <property type="evidence" value="ECO:0007669"/>
    <property type="project" value="TreeGrafter"/>
</dbReference>
<sequence>MESAKEELQSYWEVASITHFCHLFKKKLKLPPFDFELLENALLEPITPEGDESGKLLIDKILQVLVAGYFGPSILIDETTFDHYFRELIEVEWIQNDKLKNPLIQISLDENGEERKEWVDFHALHVRTKVQILYKLCDYRLAAQDSSTFVKDAAGKLRHKPIGIDSLGYVYWYFHGRRLYKEKPKVAKILVEKLREPMKPVNGLSASPVKEIVANGAADIKCNSPIKENPDGGNPDLAKSAPISEDSNNYSKTMASGLKNQTTLWSWLKKVQSKPEPKSTTGVPVSILKESWSVICHNVEDWRKLIERMKHSLSLTDRELAERFKLTYLPKAIEAEEAFLKRQRAEERARLIALMPKRHSERIATKLARYDSLLQSNVIDSKLRNRENRDQLRKLYQEACSDLDEKDKSFDPSKELNKEKVVVKQYPVINHRYSTRRKMLDSDEPSSYNEENSQTSSGVGSSLSDEVTKMHSPEPDVTDEPDEQNESDEPKDFSSESDLCPDDDPTPAKRLKEDLIVN</sequence>
<feature type="compositionally biased region" description="Acidic residues" evidence="1">
    <location>
        <begin position="476"/>
        <end position="487"/>
    </location>
</feature>
<protein>
    <recommendedName>
        <fullName evidence="4">DDT domain-containing protein</fullName>
    </recommendedName>
</protein>
<dbReference type="PANTHER" id="PTHR47092">
    <property type="entry name" value="CAT EYE SYNDROME CRITICAL REGION PROTEIN 2"/>
    <property type="match status" value="1"/>
</dbReference>
<dbReference type="GO" id="GO:0090537">
    <property type="term" value="C:CERF complex"/>
    <property type="evidence" value="ECO:0007669"/>
    <property type="project" value="InterPro"/>
</dbReference>
<reference evidence="3" key="1">
    <citation type="submission" date="2011-08" db="EMBL/GenBank/DDBJ databases">
        <authorList>
            <person name="Rombauts S."/>
        </authorList>
    </citation>
    <scope>NUCLEOTIDE SEQUENCE</scope>
    <source>
        <strain evidence="3">London</strain>
    </source>
</reference>
<dbReference type="Proteomes" id="UP000015104">
    <property type="component" value="Unassembled WGS sequence"/>
</dbReference>
<reference evidence="2" key="2">
    <citation type="submission" date="2015-06" db="UniProtKB">
        <authorList>
            <consortium name="EnsemblMetazoa"/>
        </authorList>
    </citation>
    <scope>IDENTIFICATION</scope>
</reference>
<evidence type="ECO:0000313" key="2">
    <source>
        <dbReference type="EnsemblMetazoa" id="tetur15g03190.1"/>
    </source>
</evidence>
<feature type="region of interest" description="Disordered" evidence="1">
    <location>
        <begin position="434"/>
        <end position="518"/>
    </location>
</feature>
<dbReference type="PANTHER" id="PTHR47092:SF1">
    <property type="entry name" value="CHROMATIN REMODELING REGULATOR CECR2"/>
    <property type="match status" value="1"/>
</dbReference>